<accession>A0A6G7GLB8</accession>
<dbReference type="EMBL" id="CP049055">
    <property type="protein sequence ID" value="QII10152.1"/>
    <property type="molecule type" value="Genomic_DNA"/>
</dbReference>
<evidence type="ECO:0000313" key="1">
    <source>
        <dbReference type="EMBL" id="QII10152.1"/>
    </source>
</evidence>
<gene>
    <name evidence="1" type="ORF">KsCSTR_07730</name>
</gene>
<sequence>MRLYKNFEIPIRKFNRKTPAKTIRLTGVFQNKKTPARGNL</sequence>
<organism evidence="1 2">
    <name type="scientific">Kuenenia stuttgartiensis</name>
    <dbReference type="NCBI Taxonomy" id="174633"/>
    <lineage>
        <taxon>Bacteria</taxon>
        <taxon>Pseudomonadati</taxon>
        <taxon>Planctomycetota</taxon>
        <taxon>Candidatus Brocadiia</taxon>
        <taxon>Candidatus Brocadiales</taxon>
        <taxon>Candidatus Brocadiaceae</taxon>
        <taxon>Candidatus Kuenenia</taxon>
    </lineage>
</organism>
<proteinExistence type="predicted"/>
<protein>
    <submittedName>
        <fullName evidence="1">Uncharacterized protein</fullName>
    </submittedName>
</protein>
<dbReference type="AlphaFoldDB" id="A0A6G7GLB8"/>
<dbReference type="Proteomes" id="UP000501926">
    <property type="component" value="Chromosome"/>
</dbReference>
<evidence type="ECO:0000313" key="2">
    <source>
        <dbReference type="Proteomes" id="UP000501926"/>
    </source>
</evidence>
<reference evidence="1 2" key="1">
    <citation type="submission" date="2020-02" db="EMBL/GenBank/DDBJ databases">
        <title>Newly sequenced genome of strain CSTR1 showed variability in Candidatus Kuenenia stuttgartiensis genomes.</title>
        <authorList>
            <person name="Ding C."/>
            <person name="Adrian L."/>
        </authorList>
    </citation>
    <scope>NUCLEOTIDE SEQUENCE [LARGE SCALE GENOMIC DNA]</scope>
    <source>
        <strain evidence="1 2">CSTR1</strain>
    </source>
</reference>
<name>A0A6G7GLB8_KUEST</name>